<evidence type="ECO:0000256" key="30">
    <source>
        <dbReference type="PROSITE-ProRule" id="PRU01298"/>
    </source>
</evidence>
<keyword evidence="5" id="KW-0645">Protease</keyword>
<feature type="region of interest" description="Disordered" evidence="33">
    <location>
        <begin position="137"/>
        <end position="157"/>
    </location>
</feature>
<evidence type="ECO:0000259" key="40">
    <source>
        <dbReference type="PROSITE" id="PS51953"/>
    </source>
</evidence>
<keyword evidence="10 29" id="KW-0479">Metal-binding</keyword>
<feature type="transmembrane region" description="Helical" evidence="34">
    <location>
        <begin position="4647"/>
        <end position="4667"/>
    </location>
</feature>
<feature type="region of interest" description="Disordered" evidence="33">
    <location>
        <begin position="1178"/>
        <end position="1305"/>
    </location>
</feature>
<dbReference type="GO" id="GO:0039694">
    <property type="term" value="P:viral RNA genome replication"/>
    <property type="evidence" value="ECO:0007669"/>
    <property type="project" value="InterPro"/>
</dbReference>
<keyword evidence="6" id="KW-0808">Transferase</keyword>
<feature type="transmembrane region" description="Helical" evidence="34">
    <location>
        <begin position="4567"/>
        <end position="4588"/>
    </location>
</feature>
<feature type="region of interest" description="Disordered" evidence="33">
    <location>
        <begin position="854"/>
        <end position="882"/>
    </location>
</feature>
<keyword evidence="9 30" id="KW-0540">Nuclease</keyword>
<dbReference type="GO" id="GO:0003968">
    <property type="term" value="F:RNA-directed RNA polymerase activity"/>
    <property type="evidence" value="ECO:0007669"/>
    <property type="project" value="UniProtKB-KW"/>
</dbReference>
<feature type="compositionally biased region" description="Basic residues" evidence="33">
    <location>
        <begin position="871"/>
        <end position="880"/>
    </location>
</feature>
<feature type="coiled-coil region" evidence="32">
    <location>
        <begin position="4815"/>
        <end position="4863"/>
    </location>
</feature>
<dbReference type="InterPro" id="IPR044863">
    <property type="entry name" value="NIRAN"/>
</dbReference>
<protein>
    <recommendedName>
        <fullName evidence="2">Replicase polyprotein 1ab</fullName>
    </recommendedName>
    <alternativeName>
        <fullName evidence="26">ORF1ab polyprotein</fullName>
    </alternativeName>
</protein>
<evidence type="ECO:0000256" key="32">
    <source>
        <dbReference type="SAM" id="Coils"/>
    </source>
</evidence>
<dbReference type="PANTHER" id="PTHR15073:SF1">
    <property type="entry name" value="RETICULOCYTE-BINDING PROTEIN HOMOLOG 2A"/>
    <property type="match status" value="1"/>
</dbReference>
<feature type="active site" evidence="31">
    <location>
        <position position="7119"/>
    </location>
</feature>
<feature type="domain" description="Nidovirus-type SAM-dependent 2'-O-MTase" evidence="41">
    <location>
        <begin position="7190"/>
        <end position="7382"/>
    </location>
</feature>
<dbReference type="GeneID" id="54124724"/>
<feature type="transmembrane region" description="Helical" evidence="34">
    <location>
        <begin position="4064"/>
        <end position="4094"/>
    </location>
</feature>
<dbReference type="Pfam" id="PF19215">
    <property type="entry name" value="CoV_NSP15_C"/>
    <property type="match status" value="1"/>
</dbReference>
<feature type="transmembrane region" description="Helical" evidence="34">
    <location>
        <begin position="4524"/>
        <end position="4547"/>
    </location>
</feature>
<dbReference type="PROSITE" id="PS51955">
    <property type="entry name" value="NIV_2_O_MTASE"/>
    <property type="match status" value="1"/>
</dbReference>
<feature type="zinc finger region" description="C3H1-type" evidence="29">
    <location>
        <begin position="911"/>
        <end position="939"/>
    </location>
</feature>
<dbReference type="CDD" id="cd21403">
    <property type="entry name" value="ZBD_tv_SF1_Hel-like"/>
    <property type="match status" value="1"/>
</dbReference>
<comment type="catalytic activity">
    <reaction evidence="27">
        <text>ATP + H2O = ADP + phosphate + H(+)</text>
        <dbReference type="Rhea" id="RHEA:13065"/>
        <dbReference type="ChEBI" id="CHEBI:15377"/>
        <dbReference type="ChEBI" id="CHEBI:15378"/>
        <dbReference type="ChEBI" id="CHEBI:30616"/>
        <dbReference type="ChEBI" id="CHEBI:43474"/>
        <dbReference type="ChEBI" id="CHEBI:456216"/>
        <dbReference type="EC" id="3.6.4.13"/>
    </reaction>
</comment>
<evidence type="ECO:0000256" key="8">
    <source>
        <dbReference type="ARBA" id="ARBA00022695"/>
    </source>
</evidence>
<feature type="transmembrane region" description="Helical" evidence="34">
    <location>
        <begin position="3531"/>
        <end position="3549"/>
    </location>
</feature>
<feature type="compositionally biased region" description="Polar residues" evidence="33">
    <location>
        <begin position="2163"/>
        <end position="2175"/>
    </location>
</feature>
<evidence type="ECO:0000259" key="39">
    <source>
        <dbReference type="PROSITE" id="PS51947"/>
    </source>
</evidence>
<feature type="region of interest" description="Disordered" evidence="33">
    <location>
        <begin position="2349"/>
        <end position="2375"/>
    </location>
</feature>
<dbReference type="CDD" id="cd20762">
    <property type="entry name" value="capping_2-OMTase_Nidovirales"/>
    <property type="match status" value="1"/>
</dbReference>
<evidence type="ECO:0000256" key="23">
    <source>
        <dbReference type="ARBA" id="ARBA00022989"/>
    </source>
</evidence>
<keyword evidence="22" id="KW-0693">Viral RNA replication</keyword>
<dbReference type="SUPFAM" id="SSF53335">
    <property type="entry name" value="S-adenosyl-L-methionine-dependent methyltransferases"/>
    <property type="match status" value="1"/>
</dbReference>
<evidence type="ECO:0000256" key="9">
    <source>
        <dbReference type="ARBA" id="ARBA00022722"/>
    </source>
</evidence>
<dbReference type="GO" id="GO:0008270">
    <property type="term" value="F:zinc ion binding"/>
    <property type="evidence" value="ECO:0007669"/>
    <property type="project" value="UniProtKB-KW"/>
</dbReference>
<keyword evidence="16" id="KW-0347">Helicase</keyword>
<evidence type="ECO:0000256" key="10">
    <source>
        <dbReference type="ARBA" id="ARBA00022723"/>
    </source>
</evidence>
<dbReference type="GO" id="GO:0033644">
    <property type="term" value="C:host cell membrane"/>
    <property type="evidence" value="ECO:0007669"/>
    <property type="project" value="UniProtKB-SubCell"/>
</dbReference>
<feature type="active site" evidence="30">
    <location>
        <position position="6580"/>
    </location>
</feature>
<accession>A0A346I7I7</accession>
<dbReference type="PROSITE" id="PS50507">
    <property type="entry name" value="RDRP_SSRNA_POS"/>
    <property type="match status" value="1"/>
</dbReference>
<dbReference type="GO" id="GO:0003678">
    <property type="term" value="F:DNA helicase activity"/>
    <property type="evidence" value="ECO:0007669"/>
    <property type="project" value="UniProtKB-EC"/>
</dbReference>
<evidence type="ECO:0000256" key="24">
    <source>
        <dbReference type="ARBA" id="ARBA00023054"/>
    </source>
</evidence>
<feature type="active site" evidence="31">
    <location>
        <position position="7068"/>
    </location>
</feature>
<comment type="catalytic activity">
    <reaction evidence="28">
        <text>ATP + H2O = ADP + phosphate + H(+)</text>
        <dbReference type="Rhea" id="RHEA:13065"/>
        <dbReference type="ChEBI" id="CHEBI:15377"/>
        <dbReference type="ChEBI" id="CHEBI:15378"/>
        <dbReference type="ChEBI" id="CHEBI:30616"/>
        <dbReference type="ChEBI" id="CHEBI:43474"/>
        <dbReference type="ChEBI" id="CHEBI:456216"/>
        <dbReference type="EC" id="3.6.4.12"/>
    </reaction>
</comment>
<dbReference type="SUPFAM" id="SSF50494">
    <property type="entry name" value="Trypsin-like serine proteases"/>
    <property type="match status" value="1"/>
</dbReference>
<evidence type="ECO:0000256" key="18">
    <source>
        <dbReference type="ARBA" id="ARBA00022833"/>
    </source>
</evidence>
<feature type="compositionally biased region" description="Low complexity" evidence="33">
    <location>
        <begin position="1261"/>
        <end position="1286"/>
    </location>
</feature>
<evidence type="ECO:0000256" key="27">
    <source>
        <dbReference type="ARBA" id="ARBA00047984"/>
    </source>
</evidence>
<dbReference type="PROSITE" id="PS51653">
    <property type="entry name" value="CV_ZBD"/>
    <property type="match status" value="1"/>
</dbReference>
<feature type="active site" evidence="30">
    <location>
        <position position="6754"/>
    </location>
</feature>
<evidence type="ECO:0000256" key="2">
    <source>
        <dbReference type="ARBA" id="ARBA00022087"/>
    </source>
</evidence>
<dbReference type="Pfam" id="PF06460">
    <property type="entry name" value="CoV_Methyltr_2"/>
    <property type="match status" value="1"/>
</dbReference>
<evidence type="ECO:0000256" key="33">
    <source>
        <dbReference type="SAM" id="MobiDB-lite"/>
    </source>
</evidence>
<dbReference type="PROSITE" id="PS51958">
    <property type="entry name" value="NENDOU"/>
    <property type="match status" value="1"/>
</dbReference>
<dbReference type="InterPro" id="IPR007094">
    <property type="entry name" value="RNA-dir_pol_PSvirus"/>
</dbReference>
<feature type="transmembrane region" description="Helical" evidence="34">
    <location>
        <begin position="3990"/>
        <end position="4010"/>
    </location>
</feature>
<dbReference type="SUPFAM" id="SSF142877">
    <property type="entry name" value="EndoU-like"/>
    <property type="match status" value="1"/>
</dbReference>
<feature type="compositionally biased region" description="Polar residues" evidence="33">
    <location>
        <begin position="2925"/>
        <end position="2934"/>
    </location>
</feature>
<dbReference type="PANTHER" id="PTHR15073">
    <property type="entry name" value="MICROTUBULE-ASSOCIATED PROTEIN"/>
    <property type="match status" value="1"/>
</dbReference>
<evidence type="ECO:0000256" key="3">
    <source>
        <dbReference type="ARBA" id="ARBA00022484"/>
    </source>
</evidence>
<feature type="domain" description="NiRAN" evidence="39">
    <location>
        <begin position="5166"/>
        <end position="5396"/>
    </location>
</feature>
<evidence type="ECO:0000259" key="37">
    <source>
        <dbReference type="PROSITE" id="PS51653"/>
    </source>
</evidence>
<feature type="compositionally biased region" description="Polar residues" evidence="33">
    <location>
        <begin position="139"/>
        <end position="157"/>
    </location>
</feature>
<keyword evidence="15 31" id="KW-0378">Hydrolase</keyword>
<keyword evidence="7 34" id="KW-0812">Transmembrane</keyword>
<sequence>MVFLVPLRKTRNPKTIKSRRYSVLPTYFNKYGSNYIKRQVVYKTETTTQQPLTNVSQGNYSLLAGRFINRPKHQHQKQTATAGHATSVANYFETMPTKNTPSYAKVASEKYSALAQYDDITKSASAGTTMIKQRIIKQKASTESNKPTPTSVVSSEQYPTITTTSSYAAIAKKTATNYSAKTETTATTCSNNVSSGVIVKFGKIHESKPASTALNNYTNFSTTVINDCHLINATSKPCTTLTVHGFMQPHDFATPIQTRAVNYSSQALIEQLNEVAPSNNQCINTVRELLHAILSNCEITQEEYNIMKFTEITSLAGLKGILPRNFTLKPVNELTSICIIVHEHTTLPATHVELVIVEPNTSTVFKTTNNEINKDDFHQKAILQLVEIRPIVTKDTIIYTKTDSVRVADVFYNPEQPKQSTHVASHDYSKTRTIVDKTKKPPASSVINIASSDEQFRTKNNTTNQSQTKDVDDEILGTTSNVYSQLPDDSTRYFNGEYVQTQEGSIIRYNIKNSTSKKTIADIESKLATTKTKTEYEAVRGNKIFHRTITKAITAGITICAPLKPSETCTLSKQISRSHSDKCYGEIYSKLCQWCKNQLNHQTSGNSNENDKVRQLVHLQPCINCAIAITHHECKCQKNIGKTSLHNFHKISPLKSNEQYHHNHLALTNAIEVNRFRKICFCNEYPKFWDYPAYGTPKSNSGSSSDSSSKASIVAMLKDELRNSREQNKIMQQQMLQMQQTMMLMQQQFQQQFNNQEEQLRKQQAEELVKQEQIKKEQLRKQQAEELVKQEQIKKEQLRKQQAEELVKQEQIKKEQLRKQQAEELVKQEQIKKEQLRKQQAEELVKQEQIKKEQLRKQQANESANQSQTKLPKHLRTRTPKRNETQIHTKLNSNGAWLREFRAAINNHYTRQGTAICMAHYLRNQCNFGNNCRNVHISRDGKTGPKPTADQLEQLKCRQYEPCKAFIQNKCRFSLKSCHYIHKQFTTSECDRLLQDKRILFVPHIPKNFTYTIKFTDNINVLKEHNNIKAATSTVTNNVHHNTTSIITSYVHRNEQTLQQATTAKTATTNGQDNKVNATNSQNTVREQLYHKHAPTTLSNSSWETAIRHQEQAAANFNNDMLNTTNTESSTRNFEAEKAEILAKIRETELAISQAKAEKIKLARFKIIKLTSNTINTSEKELNSPTSFKANHENVPSCKLSTTSNDSRHSNTETNIERTTSSTESTSFTYHTSEPVQTSSVKPSGSITTPRNASTTSTVHSASNKSPSSSNISNISSISTNCSSTDNDSDFSELSDTDSDSDSYKNSSNLNTFINDFKALQINNNYVPGSFRHNMNRTSCHGFDSKCYLQYESKFTEMTPTANNLIFNSDFTFCHEKDGICYGYFSSTSSNRLFEGVKHPCFVIREPLRAVDCFLSKTKAAFISRSERLLDFPGMPNQFLAEYKILTPTECSDQAINLNDATVLDSVLVVYRYCQLVRGHGTFEQHINTLNDQREQALAADDTITVRNTTRKLHAAAVLMLRTIKAHASQGCVCEEIILRNAIVTDTNLSINHFNAQLAVKGISYMYFENESNVPIRYHLRYAVEICESLNILHRFDIRESKFAKIIEAYAFAIRRATSNHGIRLPVDVPDLKSIDDDKAFHFKNINYANCLGSGAYGAVYGSTCGQYVYKVQALEAAEREYQMLMKVQHLSVPQITDYGTDDKLGVGIIEMAMIKNIKTLYDIQPLNNQSLIERQDTLSNFIDHIDAALDSGIIQNDYHNGNVAIDYNTGELIILDWGLAVCTEDNYSIHDIREAAYTWVYNVAKELIVYSNTLYGDEETFFDTHDKNHLEFIEWFLDHHTFNRISDMFHNNVAPCKHHAPENFYANSDDLEIEFISDTVIRDNHEIVSNKSTTDTTSITINTSSIDPALSTHSSTNNDNKISLIEGLINSAHSNHAVTQSNNNELIQSTSLQQSTDTALTSTDKHSTPDTSSAIIDYAFQTYLVKIGIGKEITLNSHHNCTTCQDAERFLASHNHLTRTNSILDNLGNQLNSFAIVVTEGDHYGIYTSGSKYELFNNTEREYILQSTITAVFTTKPSKPRNESTTESSKVEPESTSTSRTDSTKDTDSANIQNENAVGSKVSLANEESAEHVVQQPERDSKEVISQDTESNNSEDSSNVEPGTTATSTDYSTVSSCNTLDEQIQAIKAELDNARRLNQRCKLKKNNKYKKQLNKAVNMLTQEHARLCKLKKLQLATESTVTKSTATIQPATIQLSQDTIVSSGTQSPAPVTTRSSPKNKTFKVLPVTAISTSNISSSTTATSSSTVDTINHSLPESDNSAIDWFDVTSPPKCKDTNSKQVTFSDEVTSYEISPRSNTDNSEYTTISSTSNTSPKQVLNGKLVSSSYIFESNIEVKTTTEPTTVKPGINRCFIHTANAALATTGRYLSNDTLTELYKAATNKQQDASELLMKAQIPIMTTCTCILHGTNDFTTPCCDSAIPQCTSSHVLIPADIAQKSVSYGCYKLTPTAHLIYKGNGHNGHWKCHYTTPDGSSRLNDNGVIYTKARNERAEYTLCHIELDNDYKTCNGTIRNTSNPIFISNDLCSLATSLFNQGQLIHNSDYELTIIRNHDIIHGMTPEAFSQYELQDHATVFISTNVNIDSELTKKLKAAKATTPGTTLVTDTKAANFEVTNNKKPAKVQAMQRQLRKNIETFCRSNLNTVPGTKTLIVGIGSGNDTPAYAAANNNSGITYDGCDIDTTALNTCQNRCPPNTKLFHCDVNSPDFDILADKYDLLVSNFSWHFKNVIKCGELSEFHFVPVYNPTSYHTWSKYYKVTVHEQSDTSITHTIEMPTCTTTEVLHTADWYRAQYCQLTNINTLKALFDSDNEHFDNFILIHHIGHKNTEQSVDSIDSSPDSTTTTSNTIETSTTTSTQNTEDIELPATSTTNNTRPASTSSAALTSDSITRTNIPITIHSCNAEDFESKHATEQVNCRAFLCREHCGSCLINVPKNAVIDNQLITNAQTYCNWSGVSLNNLDYNLIHTLHKRTIICLNHLEQAPAANDTNWVIRKTTEPAVKVLYMSHDIYSATDSTARLAISRNFDIVTHQLCKFVNKPIKELTIHCSTQTDAENLVQKLSNYNIPKVNICDFSIQSTRPVYYDSTDMEYKPLYKNRAEKSLWQQLKDHIFDMKQPYLIEWDKTSTTCDYSNRHIAIANFSDKHGLDNMQRLINDERCLFIDYKTTTDTNPDNLDDYFTTHSQNHRGSDMLYNAVYKLPATDLVDTKTVITTLLISAEGKSLYINGRKQTLPATTARKALTHIMQELHGKNVRLIGEVTTRFYNRNDTATTAFTALDTLALLPFAMFLLQPGIFTFIFALCLAFWFIFDRTVLKNLSTTAIQLFNTATSYEVTALSNIMRINNTALTRHFVQAFNALCILQTTIVTYNALTSNTDIINTNARPYHSYTQRFLAAIDYIPQLSEYVTALTVNEICGNNWLCHFGQPKNKLYLDNYSNYMTNNRNIVKDHILTILSFASPWGLCLYLLGFSASIQLALYNSAMVTVAGYCFFKKWFRCCKATGPYCPKHATCKSNSIQYYVDGKPYNIQFAKVSFCHCHNWWCNTSQEHILPHPIARVIEASTSVKHSAIKSDQYFNYVNTPAVGELPEDFNKYNTNDTYSTNKLSYNDWTTRAALFAYRTGKKVNISSHLASSLTSLKPEMTQATIDYFRSHEDWRSNYVASQQAGRRNIIHIGFLETLNEEELTDFQNFCSQYDQDYIKTCCKHDHFLDGKLPHEFSSNLILRTKYHTKTINIDSFAVEHHNDIKQQATAKHYLVSTSKPKRTISTKTYCSTTLAVLLIITLFRVFVRKYNKINTPAGLNPTGFDYCKGSLYIHDTVTATAVSIGNHANVQAWQYPNGTFAFTRKINTVTERTPCGSFSNHIFETEDYNANCQLYTPYAINLFKLSIYWFQANKPYTTQHGDYDSQTGAVCFGIAGDLFCHESLTTLTPTAFIWITTCMVMLFIFMVYLYIKFRGYFGNYASAIIVLIFVHGCTVIIYMLQPMFALVFVLVILASPWHRFVLWSYSFVICSMFFGLNLVILFILYIIFFAVAFWLARGTTGDVVYTPTGVVFSSDFTGIAKNAFLLTPELVPTILSVTGMTYEKLLAMSTGPQLKPDTALANAILKCSISNTTILYEPPKCTKLPVYLQSKLNRLSDIVINKAQLTNVCSINDSTGQIGHGIFMTPTTVMTARHCNVPDLTVSYRNQSLKAKSIETIGFNIIITVDSQDEIKPIATDNHHELRLGEQYTHIISPLDDTSIVSVHQLYPTPSGHFAYASTIAGESGSPIFYHNTLIGIHQAMIKNTDSNSGHALATRLDGTPFDPKFHDTLMTASKICFDGNALFNYFLQHECTNSSTNKAFSSQINEINNILSTTNHISQINDFELMQHDAVDLSKLISFVSHSPIVREHHCKPYKATAVSTLQRKTSHQVLVHCTLSNIIGFAMTVTHLLFNAIYGTITIRTYLDIILAGMLLSTIFRSRHVIFLLTAGAYFVNMLNTFLLVCESNITVFSQIFNTNNFQDLHLLQTIARFGLQDFILVTIIISVMCLKAFILPVRSFIFAAAFWTIAYLTVTIDSYVIALFIFSFANASSWFTCLTLLLQATPYYPIWFTANIILSLRLSFPNWVINRYHQLTSDTIKVNRAYFCHHLAVYQKPPTYLSSLISQLFYDQGDTIEFIPQSKITPYAVVGATTHFPNVNAKSASLMTSPDSEQLYAHFISAVETVLQSKNSADQQQFLSWCATVCDESQLDQWLNDNPATDDKLTVKRRNIVTARINFLKAKEEKLRKQLNLMQLEQVRGLMRNEQAIKLCDLLNRAVSELQEKASLRTKSFGAGIIAASTYTVPEMLVITNIAGRNQITWDDEAEAFCFEFEDNLYYINELNTNANKPIHSEAELTALTAEAFPLYGKLQQDNSQTTSNQANIGFTIKPHQIEIINTPTGVRIEYAQTSDKFKKPLLEQVTEATDESILLSIDGQLLPFKASAHVPAPVLAAIMAKLRLASASLQSIRLGGLENAVEHSAHNDLPLRTVGFTTYYGPSLCKYCRLNIEHNCKVGQFVQIPQHEDPTDYLEHHKACHHNKFTCTECKPQAENQRNNALKDRLKAIRQQAKNLVSSSVKQVSEDFRLVARQVADILQKPELIPSLNTIDDFDTVSRWVNVCMNDCGIKQLHKCQTTSITINNENHMLKTGTAEALNNELINYKAHKDAIAIPKHTVYKLSTGASILIRGPVTKQSLGDIVYAHLHNDTSDAPTIPDKGKPIETKDILTELAKKLEPAINNLNKLRTWCYANDVQLPITLDNIDLNGQLYDFGDINTGPHNIDIALSDFMRCWSLTGLVPPEITKTWFPVKYNFTETSWLDKVLQVNNNLLHAKSTATELFIDSESFTTSLYHNDVTGTHKIDTELLSSCTEYLQNLYLLQDPGLHWRKPILTIGDRVQFASEADTHDHDSHRPVFYAESAFDFFESKLGNIDSVLKYTYFQGSTSDCVNDFLYYDYQGKLFIQPHILRFLYEQTLDDFESCATEQRFNKIDCAPRKSSLGPSHTLLRAIKQDQLYNIAPDNFIDQLVELSNKSPLIFSTKCVQKFALTAKPRARTIAACSMTASTLFRALHKPVTANFVKQTQTEGTSIHHLIGVSKFRGGFDRWFKSRHGNINDWKVFGSDYTKCDRSFPLVFRSMAAALLFELGGWDHNSHHFTNEMHAFMFDIVHINGQLVYKPGGTSSGDATTAFANTLYNHAVHLLVQLETLVTQQVHKNHTALKVAAVKGYQTGNFDDYKNMLKHYNTKHYKFNFLSDDSFILTNKHDPTLPDIYNKHNFSKHLETIIHTTVDEGKAWESDGDLHEFCSSTVKEVNGVLQYLPDKHRLLAALIIEGKAPTPDMTLIRTAAILAEGVIYSQVDNNFWRVLWEYFQHLLTDFIENYGVLPLPEKMTTEEFYFKLIDPTAPASDMDMLNAVLDEWGIRDIETQGKQQVQQQCYCCQNPTVSVCTSCPVAYPLCCYCACEHYNQTHHKVTHLPTCAVVGCGESDPELMNFALDNGNFTIRCNDHNTDFSVKVYDNRTQCFRLPLNQYCVKQESTVSTITKTIDNFTSDNFFAWDSSKSKRENMSRMLHESYILDQYNSEQDQIFEYTVTNADQNEVFIKDASYGLTTYCNILDNNGKVKLNCTVDPLRKDIYRLTFLDATKRFTNFNRIQRTNRATTKTDLNMLDFFNRVKFILGPPGTGKTTYFINNYFNKNTTGKTVYAAPTHKLVQDMDEALSNRNDITVFKGKYNNRTYQAPIDDDSKNIILCTVNVVRPIAGCTLLIDECSLLTPKQLFDAIIRSRAGLVVCVGDPFQLSPVTPLTDFSWDYNTFYLRQIVPIQNQTVLKTCYRCPREIFNTFAGAYHKHNIDFEPAKEGGKVVWHKLHSENIQISQRILEEADSYNLDTILVNYKQAAIDAMNLKTKFVTIDSAQGLTVGKVGVVIFGNTKFSKVINRLIVATSRATDELHIWCCAAVEDHIKDNLCTSNTTLQAILTRPNELNQISIEEAAKNLEATTICDIEFFHVRDENRKKPNFLGLGEINCLTSHAVTTFLRPHYNRDGIYREAVDSDIVVSKDWKYMLWHLPTYLSSAYRLNHFLQFLNSTTNLSNHGLIIILFNGTNDLDALAEITTKAGKCHCGKPARFTTTSDTDVCQEHASSETLAAICGGSYYNIRSDTNLTSTHGAICGKYHGEAHTASNDVTMTACLFDSMIKNLVPVSKGLTKTDRFGTWRKVKPSTNDPNDRVYGNSHYHQSTRLEVGHIGTIINQMPTNTTHTSSYTIIPPAARIKPCHNISRIHCCTDCLNHYKTWYQTNKNHVDLGWRLESNDCHLQLSQLEKQLKLTAEIHETATGLKVLLGSDSGILIDWQGSLDQTIRKHVNCKPQPLPVSDVLTGLAINCTVNCSHHAVPIKHADDIKPWDVILVTKAINHEGTQYVCTPATTNTDNTKAFVLGISSTIHVNHDELPRYQLTRLDNNTEADMEPSLFSTGRLENFDKWIFPSEQDTNCHHIELGDYNNSSLKIGGMHMYPKAFEKTTRIDATKVPNKPLYHANISAGQGTKINNTLSDVEVSRFINAVNDKLSSTTISTKTTIRIDHQNIPIMIWATNKSIDTAYLQAGGPDIRAPLARKVSQSYVQYTPVIRPYKTSELFNTQLPYLEVNRQRLNQTNNITKYVQICNYINDQLTLPPQTKVLHIGAATGDEHNQIPVGGVVLDNFFKQGSVHHHDLRPINSCNNRFQVGLPEHKVDLIISDMWANDDSVEWTSHHDILIKYVNDHLHLGGSVIWKTTKRSNLTYINHIGSHFGSVDYFVTRCNSNSSETFVVFKYLKLAIEQPTAADADNWQILHHMYAYRHMFKTFCRQDSLDCDTILRAHNVHRVPKFLEPRLTASNWASGKFIQNN</sequence>
<evidence type="ECO:0000256" key="14">
    <source>
        <dbReference type="ARBA" id="ARBA00022771"/>
    </source>
</evidence>
<keyword evidence="3" id="KW-0696">RNA-directed RNA polymerase</keyword>
<dbReference type="InterPro" id="IPR044336">
    <property type="entry name" value="SF1_Hel_ZBD_tv"/>
</dbReference>
<dbReference type="GO" id="GO:0006508">
    <property type="term" value="P:proteolysis"/>
    <property type="evidence" value="ECO:0007669"/>
    <property type="project" value="UniProtKB-KW"/>
</dbReference>
<feature type="active site" evidence="30">
    <location>
        <position position="6681"/>
    </location>
</feature>
<feature type="compositionally biased region" description="Polar residues" evidence="33">
    <location>
        <begin position="857"/>
        <end position="870"/>
    </location>
</feature>
<reference evidence="43" key="1">
    <citation type="submission" date="2017-08" db="EMBL/GenBank/DDBJ databases">
        <title>Identification of a novel virus as a cause of large scale mortalities in the endangered Bellinger River snapping turtle (Myuchelys georgesi).</title>
        <authorList>
            <person name="Frost M.J."/>
            <person name="Kirkland P.D."/>
            <person name="Read A.J."/>
            <person name="Zhang J."/>
            <person name="Hornitzky C.L."/>
        </authorList>
    </citation>
    <scope>NUCLEOTIDE SEQUENCE [LARGE SCALE GENOMIC DNA]</scope>
    <source>
        <strain evidence="43">J248</strain>
    </source>
</reference>
<evidence type="ECO:0000256" key="22">
    <source>
        <dbReference type="ARBA" id="ARBA00022953"/>
    </source>
</evidence>
<dbReference type="PROSITE" id="PS51947">
    <property type="entry name" value="NIRAN"/>
    <property type="match status" value="1"/>
</dbReference>
<dbReference type="SUPFAM" id="SSF56672">
    <property type="entry name" value="DNA/RNA polymerases"/>
    <property type="match status" value="1"/>
</dbReference>
<organism evidence="43">
    <name type="scientific">Bellinger River virus</name>
    <dbReference type="NCBI Taxonomy" id="2301728"/>
    <lineage>
        <taxon>Viruses</taxon>
        <taxon>Riboviria</taxon>
        <taxon>Orthornavirae</taxon>
        <taxon>Pisuviricota</taxon>
        <taxon>Pisoniviricetes</taxon>
        <taxon>Nidovirales</taxon>
        <taxon>Tornidovirineae</taxon>
        <taxon>Tobaniviridae</taxon>
        <taxon>Serpentovirinae</taxon>
        <taxon>Pregotovirus</taxon>
        <taxon>Snaturtovirus</taxon>
        <taxon>Pregotovirus myuchelyis</taxon>
        <taxon>Berisnavirus 1</taxon>
    </lineage>
</organism>
<evidence type="ECO:0000256" key="7">
    <source>
        <dbReference type="ARBA" id="ARBA00022692"/>
    </source>
</evidence>
<gene>
    <name evidence="43" type="primary">ORF1AB</name>
</gene>
<dbReference type="InterPro" id="IPR046436">
    <property type="entry name" value="NIV_EXON"/>
</dbReference>
<evidence type="ECO:0000256" key="5">
    <source>
        <dbReference type="ARBA" id="ARBA00022670"/>
    </source>
</evidence>
<evidence type="ECO:0000256" key="13">
    <source>
        <dbReference type="ARBA" id="ARBA00022759"/>
    </source>
</evidence>
<evidence type="ECO:0000256" key="16">
    <source>
        <dbReference type="ARBA" id="ARBA00022806"/>
    </source>
</evidence>
<dbReference type="Pfam" id="PF13245">
    <property type="entry name" value="AAA_19"/>
    <property type="match status" value="1"/>
</dbReference>
<dbReference type="SUPFAM" id="SSF56112">
    <property type="entry name" value="Protein kinase-like (PK-like)"/>
    <property type="match status" value="1"/>
</dbReference>
<feature type="region of interest" description="Disordered" evidence="33">
    <location>
        <begin position="2296"/>
        <end position="2315"/>
    </location>
</feature>
<feature type="compositionally biased region" description="Low complexity" evidence="33">
    <location>
        <begin position="1212"/>
        <end position="1234"/>
    </location>
</feature>
<dbReference type="Gene3D" id="3.40.50.150">
    <property type="entry name" value="Vaccinia Virus protein VP39"/>
    <property type="match status" value="2"/>
</dbReference>
<feature type="active site" evidence="31">
    <location>
        <position position="7085"/>
    </location>
</feature>
<evidence type="ECO:0000256" key="11">
    <source>
        <dbReference type="ARBA" id="ARBA00022741"/>
    </source>
</evidence>
<feature type="zinc finger region" description="C3H1-type" evidence="29">
    <location>
        <begin position="958"/>
        <end position="985"/>
    </location>
</feature>
<keyword evidence="25 34" id="KW-0472">Membrane</keyword>
<dbReference type="InterPro" id="IPR027417">
    <property type="entry name" value="P-loop_NTPase"/>
</dbReference>
<dbReference type="InterPro" id="IPR051483">
    <property type="entry name" value="MAP7_domain-containing"/>
</dbReference>
<dbReference type="InterPro" id="IPR027351">
    <property type="entry name" value="(+)RNA_virus_helicase_core_dom"/>
</dbReference>
<keyword evidence="44" id="KW-1185">Reference proteome</keyword>
<feature type="compositionally biased region" description="Polar residues" evidence="33">
    <location>
        <begin position="1178"/>
        <end position="1189"/>
    </location>
</feature>
<feature type="compositionally biased region" description="Low complexity" evidence="33">
    <location>
        <begin position="2296"/>
        <end position="2307"/>
    </location>
</feature>
<keyword evidence="8" id="KW-0548">Nucleotidyltransferase</keyword>
<feature type="domain" description="RdRp catalytic" evidence="36">
    <location>
        <begin position="5694"/>
        <end position="5846"/>
    </location>
</feature>
<comment type="subcellular location">
    <subcellularLocation>
        <location evidence="1">Host membrane</location>
        <topology evidence="1">Multi-pass membrane protein</topology>
    </subcellularLocation>
</comment>
<feature type="compositionally biased region" description="Basic and acidic residues" evidence="33">
    <location>
        <begin position="2081"/>
        <end position="2094"/>
    </location>
</feature>
<evidence type="ECO:0000256" key="20">
    <source>
        <dbReference type="ARBA" id="ARBA00022840"/>
    </source>
</evidence>
<keyword evidence="14 29" id="KW-0863">Zinc-finger</keyword>
<evidence type="ECO:0000259" key="35">
    <source>
        <dbReference type="PROSITE" id="PS50103"/>
    </source>
</evidence>
<evidence type="ECO:0000256" key="34">
    <source>
        <dbReference type="SAM" id="Phobius"/>
    </source>
</evidence>
<dbReference type="InterPro" id="IPR000571">
    <property type="entry name" value="Znf_CCCH"/>
</dbReference>
<name>A0A346I7I7_9NIDO</name>
<evidence type="ECO:0000313" key="44">
    <source>
        <dbReference type="Proteomes" id="UP000501074"/>
    </source>
</evidence>
<dbReference type="PROSITE" id="PS51953">
    <property type="entry name" value="NIV_EXON"/>
    <property type="match status" value="1"/>
</dbReference>
<feature type="region of interest" description="Disordered" evidence="33">
    <location>
        <begin position="2887"/>
        <end position="2941"/>
    </location>
</feature>
<dbReference type="InterPro" id="IPR009461">
    <property type="entry name" value="NSP16_CoV-like"/>
</dbReference>
<keyword evidence="23 34" id="KW-1133">Transmembrane helix</keyword>
<dbReference type="PROSITE" id="PS51657">
    <property type="entry name" value="PSRV_HELICASE"/>
    <property type="match status" value="1"/>
</dbReference>
<dbReference type="InterPro" id="IPR029063">
    <property type="entry name" value="SAM-dependent_MTases_sf"/>
</dbReference>
<feature type="transmembrane region" description="Helical" evidence="34">
    <location>
        <begin position="3827"/>
        <end position="3846"/>
    </location>
</feature>
<dbReference type="GO" id="GO:0005524">
    <property type="term" value="F:ATP binding"/>
    <property type="evidence" value="ECO:0007669"/>
    <property type="project" value="UniProtKB-KW"/>
</dbReference>
<keyword evidence="11" id="KW-0547">Nucleotide-binding</keyword>
<keyword evidence="18 29" id="KW-0862">Zinc</keyword>
<dbReference type="Proteomes" id="UP000501074">
    <property type="component" value="Segment"/>
</dbReference>
<dbReference type="InterPro" id="IPR043502">
    <property type="entry name" value="DNA/RNA_pol_sf"/>
</dbReference>
<evidence type="ECO:0000256" key="15">
    <source>
        <dbReference type="ARBA" id="ARBA00022801"/>
    </source>
</evidence>
<evidence type="ECO:0000256" key="12">
    <source>
        <dbReference type="ARBA" id="ARBA00022758"/>
    </source>
</evidence>
<dbReference type="SMART" id="SM00356">
    <property type="entry name" value="ZnF_C3H1"/>
    <property type="match status" value="2"/>
</dbReference>
<dbReference type="InterPro" id="IPR027352">
    <property type="entry name" value="NSP13_ZBD_CoV-like"/>
</dbReference>
<dbReference type="InterPro" id="IPR037227">
    <property type="entry name" value="EndoU-like"/>
</dbReference>
<dbReference type="GO" id="GO:0004483">
    <property type="term" value="F:methyltransferase cap1 activity"/>
    <property type="evidence" value="ECO:0007669"/>
    <property type="project" value="InterPro"/>
</dbReference>
<dbReference type="InterPro" id="IPR043609">
    <property type="entry name" value="NendoU_nidovirus"/>
</dbReference>
<evidence type="ECO:0000256" key="19">
    <source>
        <dbReference type="ARBA" id="ARBA00022839"/>
    </source>
</evidence>
<dbReference type="SUPFAM" id="SSF52540">
    <property type="entry name" value="P-loop containing nucleoside triphosphate hydrolases"/>
    <property type="match status" value="2"/>
</dbReference>
<dbReference type="KEGG" id="vg:54124724"/>
<dbReference type="InterPro" id="IPR011009">
    <property type="entry name" value="Kinase-like_dom_sf"/>
</dbReference>
<keyword evidence="24 32" id="KW-0175">Coiled coil</keyword>
<keyword evidence="20" id="KW-0067">ATP-binding</keyword>
<dbReference type="EMBL" id="MF685025">
    <property type="protein sequence ID" value="AXP11707.1"/>
    <property type="molecule type" value="Genomic_RNA"/>
</dbReference>
<keyword evidence="17" id="KW-0788">Thiol protease</keyword>
<evidence type="ECO:0000256" key="28">
    <source>
        <dbReference type="ARBA" id="ARBA00047995"/>
    </source>
</evidence>
<evidence type="ECO:0000256" key="29">
    <source>
        <dbReference type="PROSITE-ProRule" id="PRU00723"/>
    </source>
</evidence>
<evidence type="ECO:0000259" key="38">
    <source>
        <dbReference type="PROSITE" id="PS51657"/>
    </source>
</evidence>
<feature type="active site" evidence="30">
    <location>
        <position position="6759"/>
    </location>
</feature>
<feature type="compositionally biased region" description="Low complexity" evidence="33">
    <location>
        <begin position="2892"/>
        <end position="2918"/>
    </location>
</feature>
<evidence type="ECO:0000259" key="42">
    <source>
        <dbReference type="PROSITE" id="PS51958"/>
    </source>
</evidence>
<keyword evidence="4" id="KW-0489">Methyltransferase</keyword>
<feature type="transmembrane region" description="Helical" evidence="34">
    <location>
        <begin position="4022"/>
        <end position="4052"/>
    </location>
</feature>
<dbReference type="InterPro" id="IPR009003">
    <property type="entry name" value="Peptidase_S1_PA"/>
</dbReference>
<feature type="domain" description="NendoU" evidence="42">
    <location>
        <begin position="7035"/>
        <end position="7174"/>
    </location>
</feature>
<keyword evidence="12" id="KW-0688">Ribosomal frameshifting</keyword>
<feature type="coiled-coil region" evidence="32">
    <location>
        <begin position="2178"/>
        <end position="2208"/>
    </location>
</feature>
<evidence type="ECO:0000256" key="26">
    <source>
        <dbReference type="ARBA" id="ARBA00029611"/>
    </source>
</evidence>
<dbReference type="PROSITE" id="PS50103">
    <property type="entry name" value="ZF_C3H1"/>
    <property type="match status" value="2"/>
</dbReference>
<evidence type="ECO:0000313" key="43">
    <source>
        <dbReference type="EMBL" id="AXP11707.1"/>
    </source>
</evidence>
<evidence type="ECO:0000256" key="31">
    <source>
        <dbReference type="PROSITE-ProRule" id="PRU01303"/>
    </source>
</evidence>
<feature type="transmembrane region" description="Helical" evidence="34">
    <location>
        <begin position="3507"/>
        <end position="3525"/>
    </location>
</feature>
<feature type="compositionally biased region" description="Acidic residues" evidence="33">
    <location>
        <begin position="1287"/>
        <end position="1301"/>
    </location>
</feature>
<feature type="domain" description="C3H1-type" evidence="35">
    <location>
        <begin position="958"/>
        <end position="985"/>
    </location>
</feature>
<evidence type="ECO:0000256" key="6">
    <source>
        <dbReference type="ARBA" id="ARBA00022679"/>
    </source>
</evidence>
<dbReference type="GO" id="GO:0003724">
    <property type="term" value="F:RNA helicase activity"/>
    <property type="evidence" value="ECO:0007669"/>
    <property type="project" value="UniProtKB-EC"/>
</dbReference>
<dbReference type="GO" id="GO:0008234">
    <property type="term" value="F:cysteine-type peptidase activity"/>
    <property type="evidence" value="ECO:0007669"/>
    <property type="project" value="UniProtKB-KW"/>
</dbReference>
<evidence type="ECO:0000259" key="36">
    <source>
        <dbReference type="PROSITE" id="PS50507"/>
    </source>
</evidence>
<feature type="region of interest" description="Disordered" evidence="33">
    <location>
        <begin position="2076"/>
        <end position="2175"/>
    </location>
</feature>
<evidence type="ECO:0000256" key="1">
    <source>
        <dbReference type="ARBA" id="ARBA00004301"/>
    </source>
</evidence>
<feature type="transmembrane region" description="Helical" evidence="34">
    <location>
        <begin position="4470"/>
        <end position="4494"/>
    </location>
</feature>
<proteinExistence type="predicted"/>
<evidence type="ECO:0000256" key="25">
    <source>
        <dbReference type="ARBA" id="ARBA00023136"/>
    </source>
</evidence>
<keyword evidence="19 30" id="KW-0269">Exonuclease</keyword>
<evidence type="ECO:0000256" key="21">
    <source>
        <dbReference type="ARBA" id="ARBA00022870"/>
    </source>
</evidence>
<dbReference type="GO" id="GO:0032259">
    <property type="term" value="P:methylation"/>
    <property type="evidence" value="ECO:0007669"/>
    <property type="project" value="UniProtKB-KW"/>
</dbReference>
<feature type="transmembrane region" description="Helical" evidence="34">
    <location>
        <begin position="4595"/>
        <end position="4612"/>
    </location>
</feature>
<feature type="domain" description="C3H1-type" evidence="35">
    <location>
        <begin position="911"/>
        <end position="939"/>
    </location>
</feature>
<feature type="compositionally biased region" description="Polar residues" evidence="33">
    <location>
        <begin position="1235"/>
        <end position="1260"/>
    </location>
</feature>
<feature type="domain" description="(+)RNA virus helicase C-terminal" evidence="38">
    <location>
        <begin position="6221"/>
        <end position="6561"/>
    </location>
</feature>
<keyword evidence="21" id="KW-1043">Host membrane</keyword>
<dbReference type="InterPro" id="IPR046438">
    <property type="entry name" value="NIV_2_O_MTASE"/>
</dbReference>
<feature type="transmembrane region" description="Helical" evidence="34">
    <location>
        <begin position="3343"/>
        <end position="3367"/>
    </location>
</feature>
<dbReference type="RefSeq" id="YP_009755843.1">
    <property type="nucleotide sequence ID" value="NC_046956.1"/>
</dbReference>
<dbReference type="Gene3D" id="3.40.50.300">
    <property type="entry name" value="P-loop containing nucleotide triphosphate hydrolases"/>
    <property type="match status" value="1"/>
</dbReference>
<feature type="active site" evidence="30">
    <location>
        <position position="6578"/>
    </location>
</feature>
<evidence type="ECO:0000256" key="4">
    <source>
        <dbReference type="ARBA" id="ARBA00022603"/>
    </source>
</evidence>
<feature type="domain" description="CV ZBD" evidence="37">
    <location>
        <begin position="6009"/>
        <end position="6129"/>
    </location>
</feature>
<feature type="domain" description="ExoN" evidence="40">
    <location>
        <begin position="6551"/>
        <end position="6775"/>
    </location>
</feature>
<dbReference type="GO" id="GO:0000175">
    <property type="term" value="F:3'-5'-RNA exonuclease activity"/>
    <property type="evidence" value="ECO:0007669"/>
    <property type="project" value="InterPro"/>
</dbReference>
<dbReference type="GO" id="GO:0004519">
    <property type="term" value="F:endonuclease activity"/>
    <property type="evidence" value="ECO:0007669"/>
    <property type="project" value="UniProtKB-UniRule"/>
</dbReference>
<dbReference type="GO" id="GO:0075523">
    <property type="term" value="P:viral translational frameshifting"/>
    <property type="evidence" value="ECO:0007669"/>
    <property type="project" value="UniProtKB-KW"/>
</dbReference>
<feature type="transmembrane region" description="Helical" evidence="34">
    <location>
        <begin position="4618"/>
        <end position="4640"/>
    </location>
</feature>
<evidence type="ECO:0000256" key="17">
    <source>
        <dbReference type="ARBA" id="ARBA00022807"/>
    </source>
</evidence>
<evidence type="ECO:0000259" key="41">
    <source>
        <dbReference type="PROSITE" id="PS51955"/>
    </source>
</evidence>
<keyword evidence="13 31" id="KW-0255">Endonuclease</keyword>
<feature type="compositionally biased region" description="Low complexity" evidence="33">
    <location>
        <begin position="2151"/>
        <end position="2162"/>
    </location>
</feature>
<dbReference type="GO" id="GO:0000226">
    <property type="term" value="P:microtubule cytoskeleton organization"/>
    <property type="evidence" value="ECO:0007669"/>
    <property type="project" value="TreeGrafter"/>
</dbReference>